<dbReference type="InterPro" id="IPR018316">
    <property type="entry name" value="Tubulin/FtsZ_2-layer-sand-dom"/>
</dbReference>
<dbReference type="InterPro" id="IPR003008">
    <property type="entry name" value="Tubulin_FtsZ_GTPase"/>
</dbReference>
<dbReference type="InterPro" id="IPR037103">
    <property type="entry name" value="Tubulin/FtsZ-like_C"/>
</dbReference>
<dbReference type="SUPFAM" id="SSF55307">
    <property type="entry name" value="Tubulin C-terminal domain-like"/>
    <property type="match status" value="1"/>
</dbReference>
<evidence type="ECO:0000256" key="7">
    <source>
        <dbReference type="SAM" id="MobiDB-lite"/>
    </source>
</evidence>
<evidence type="ECO:0000256" key="1">
    <source>
        <dbReference type="ARBA" id="ARBA00009690"/>
    </source>
</evidence>
<comment type="function">
    <text evidence="4 6">Essential cell division protein that forms a contractile ring structure (Z ring) at the future cell division site. The regulation of the ring assembly controls the timing and the location of cell division. One of the functions of the FtsZ ring is to recruit other cell division proteins to the septum to produce a new cell wall between the dividing cells. Binds GTP and shows GTPase activity.</text>
</comment>
<dbReference type="Gene3D" id="3.30.1330.20">
    <property type="entry name" value="Tubulin/FtsZ, C-terminal domain"/>
    <property type="match status" value="1"/>
</dbReference>
<comment type="subcellular location">
    <subcellularLocation>
        <location evidence="4">Cytoplasm</location>
    </subcellularLocation>
    <text evidence="4">Assembles at midcell at the inner surface of the cytoplasmic membrane.</text>
</comment>
<dbReference type="GO" id="GO:0005737">
    <property type="term" value="C:cytoplasm"/>
    <property type="evidence" value="ECO:0007669"/>
    <property type="project" value="UniProtKB-SubCell"/>
</dbReference>
<feature type="binding site" evidence="4">
    <location>
        <position position="187"/>
    </location>
    <ligand>
        <name>GTP</name>
        <dbReference type="ChEBI" id="CHEBI:37565"/>
    </ligand>
</feature>
<keyword evidence="3 4" id="KW-0342">GTP-binding</keyword>
<keyword evidence="4 6" id="KW-0717">Septation</keyword>
<keyword evidence="11" id="KW-1185">Reference proteome</keyword>
<dbReference type="InterPro" id="IPR008280">
    <property type="entry name" value="Tub_FtsZ_C"/>
</dbReference>
<feature type="binding site" evidence="4">
    <location>
        <begin position="18"/>
        <end position="22"/>
    </location>
    <ligand>
        <name>GTP</name>
        <dbReference type="ChEBI" id="CHEBI:37565"/>
    </ligand>
</feature>
<dbReference type="PRINTS" id="PR00423">
    <property type="entry name" value="CELLDVISFTSZ"/>
</dbReference>
<dbReference type="InterPro" id="IPR045061">
    <property type="entry name" value="FtsZ/CetZ"/>
</dbReference>
<organism evidence="10 11">
    <name type="scientific">Photobacterium galatheae</name>
    <dbReference type="NCBI Taxonomy" id="1654360"/>
    <lineage>
        <taxon>Bacteria</taxon>
        <taxon>Pseudomonadati</taxon>
        <taxon>Pseudomonadota</taxon>
        <taxon>Gammaproteobacteria</taxon>
        <taxon>Vibrionales</taxon>
        <taxon>Vibrionaceae</taxon>
        <taxon>Photobacterium</taxon>
    </lineage>
</organism>
<keyword evidence="4 6" id="KW-0132">Cell division</keyword>
<evidence type="ECO:0000313" key="10">
    <source>
        <dbReference type="EMBL" id="KDM90825.1"/>
    </source>
</evidence>
<dbReference type="FunFam" id="3.40.50.1440:FF:000001">
    <property type="entry name" value="Cell division protein FtsZ"/>
    <property type="match status" value="1"/>
</dbReference>
<dbReference type="GO" id="GO:0003924">
    <property type="term" value="F:GTPase activity"/>
    <property type="evidence" value="ECO:0007669"/>
    <property type="project" value="UniProtKB-UniRule"/>
</dbReference>
<dbReference type="PANTHER" id="PTHR30314:SF3">
    <property type="entry name" value="MITOCHONDRIAL DIVISION PROTEIN FSZA"/>
    <property type="match status" value="1"/>
</dbReference>
<dbReference type="Proteomes" id="UP000027192">
    <property type="component" value="Unassembled WGS sequence"/>
</dbReference>
<dbReference type="InterPro" id="IPR024757">
    <property type="entry name" value="FtsZ_C"/>
</dbReference>
<feature type="binding site" evidence="4">
    <location>
        <begin position="108"/>
        <end position="110"/>
    </location>
    <ligand>
        <name>GTP</name>
        <dbReference type="ChEBI" id="CHEBI:37565"/>
    </ligand>
</feature>
<dbReference type="PROSITE" id="PS01135">
    <property type="entry name" value="FTSZ_2"/>
    <property type="match status" value="1"/>
</dbReference>
<dbReference type="OrthoDB" id="9813375at2"/>
<evidence type="ECO:0000313" key="11">
    <source>
        <dbReference type="Proteomes" id="UP000027192"/>
    </source>
</evidence>
<dbReference type="STRING" id="1654360.EA58_13775"/>
<dbReference type="GO" id="GO:0032153">
    <property type="term" value="C:cell division site"/>
    <property type="evidence" value="ECO:0007669"/>
    <property type="project" value="UniProtKB-UniRule"/>
</dbReference>
<evidence type="ECO:0000259" key="8">
    <source>
        <dbReference type="SMART" id="SM00864"/>
    </source>
</evidence>
<dbReference type="GO" id="GO:0043093">
    <property type="term" value="P:FtsZ-dependent cytokinesis"/>
    <property type="evidence" value="ECO:0007669"/>
    <property type="project" value="UniProtKB-UniRule"/>
</dbReference>
<dbReference type="RefSeq" id="WP_036753617.1">
    <property type="nucleotide sequence ID" value="NZ_JAGSGC010000004.1"/>
</dbReference>
<protein>
    <recommendedName>
        <fullName evidence="4 5">Cell division protein FtsZ</fullName>
    </recommendedName>
</protein>
<dbReference type="AlphaFoldDB" id="A0A066RK58"/>
<evidence type="ECO:0000256" key="2">
    <source>
        <dbReference type="ARBA" id="ARBA00022741"/>
    </source>
</evidence>
<dbReference type="SMART" id="SM00864">
    <property type="entry name" value="Tubulin"/>
    <property type="match status" value="1"/>
</dbReference>
<keyword evidence="4" id="KW-0963">Cytoplasm</keyword>
<dbReference type="InterPro" id="IPR000158">
    <property type="entry name" value="Cell_div_FtsZ"/>
</dbReference>
<proteinExistence type="inferred from homology"/>
<feature type="binding site" evidence="4">
    <location>
        <position position="139"/>
    </location>
    <ligand>
        <name>GTP</name>
        <dbReference type="ChEBI" id="CHEBI:37565"/>
    </ligand>
</feature>
<comment type="subunit">
    <text evidence="4">Homodimer. Polymerizes to form a dynamic ring structure in a strictly GTP-dependent manner. Interacts directly with several other division proteins.</text>
</comment>
<dbReference type="InterPro" id="IPR020805">
    <property type="entry name" value="Cell_div_FtsZ_CS"/>
</dbReference>
<evidence type="ECO:0000256" key="6">
    <source>
        <dbReference type="RuleBase" id="RU000631"/>
    </source>
</evidence>
<evidence type="ECO:0000256" key="3">
    <source>
        <dbReference type="ARBA" id="ARBA00023134"/>
    </source>
</evidence>
<comment type="caution">
    <text evidence="10">The sequence shown here is derived from an EMBL/GenBank/DDBJ whole genome shotgun (WGS) entry which is preliminary data.</text>
</comment>
<dbReference type="SMART" id="SM00865">
    <property type="entry name" value="Tubulin_C"/>
    <property type="match status" value="1"/>
</dbReference>
<evidence type="ECO:0000259" key="9">
    <source>
        <dbReference type="SMART" id="SM00865"/>
    </source>
</evidence>
<keyword evidence="4 6" id="KW-0131">Cell cycle</keyword>
<dbReference type="NCBIfam" id="TIGR00065">
    <property type="entry name" value="ftsZ"/>
    <property type="match status" value="1"/>
</dbReference>
<reference evidence="10 11" key="1">
    <citation type="submission" date="2014-04" db="EMBL/GenBank/DDBJ databases">
        <title>Draft genome sequence of Photobacterium halotolerans S2753: a solonamide, ngercheumicin and holomycin producer.</title>
        <authorList>
            <person name="Machado H.R."/>
            <person name="Gram L."/>
        </authorList>
    </citation>
    <scope>NUCLEOTIDE SEQUENCE [LARGE SCALE GENOMIC DNA]</scope>
    <source>
        <strain evidence="10 11">S2753</strain>
    </source>
</reference>
<name>A0A066RK58_9GAMM</name>
<dbReference type="EMBL" id="JMIB01000027">
    <property type="protein sequence ID" value="KDM90825.1"/>
    <property type="molecule type" value="Genomic_DNA"/>
</dbReference>
<dbReference type="InterPro" id="IPR036525">
    <property type="entry name" value="Tubulin/FtsZ_GTPase_sf"/>
</dbReference>
<dbReference type="GO" id="GO:0005525">
    <property type="term" value="F:GTP binding"/>
    <property type="evidence" value="ECO:0007669"/>
    <property type="project" value="UniProtKB-UniRule"/>
</dbReference>
<sequence length="369" mass="38966">MEQNLIENPVIKVFGVGGGGTNAIGHIIKREFEGAELYCVNTDIQSLRSVNGCPADHMIQIGKESTQGLGAGSQPEVGRAAAEESLHEISDAVKGADILFIAAGLGGGTGTGAAPVIAKTAKEQGILTVAVVTKPFSFEGNKRMSYALEGIEELKQYVDSIVVIPNQKLLEKLDNSIILLHAFDAVNEVLYTAVSGISDLILKDGMINVDFADVKTVMGSKGLAIMGQGQGIGEAGDDRAVQAVLQATTCPLLDDIDISNAEGLIVSIVSGMDLQLEELNIIGAELRKITSENATIKVGNSFDLDMQKKIEVTVIATGLKSKHDAVQSKPESPFKVESRKAQYGETSAQPKQRTNSGSEIPSFLTQKSA</sequence>
<comment type="similarity">
    <text evidence="1 4 6">Belongs to the FtsZ family.</text>
</comment>
<feature type="domain" description="Tubulin/FtsZ GTPase" evidence="8">
    <location>
        <begin position="10"/>
        <end position="205"/>
    </location>
</feature>
<feature type="compositionally biased region" description="Basic and acidic residues" evidence="7">
    <location>
        <begin position="321"/>
        <end position="342"/>
    </location>
</feature>
<dbReference type="HAMAP" id="MF_00909">
    <property type="entry name" value="FtsZ"/>
    <property type="match status" value="1"/>
</dbReference>
<dbReference type="CDD" id="cd02201">
    <property type="entry name" value="FtsZ_type1"/>
    <property type="match status" value="1"/>
</dbReference>
<dbReference type="Pfam" id="PF00091">
    <property type="entry name" value="Tubulin"/>
    <property type="match status" value="1"/>
</dbReference>
<feature type="domain" description="Tubulin/FtsZ 2-layer sandwich" evidence="9">
    <location>
        <begin position="207"/>
        <end position="328"/>
    </location>
</feature>
<dbReference type="Gene3D" id="3.40.50.1440">
    <property type="entry name" value="Tubulin/FtsZ, GTPase domain"/>
    <property type="match status" value="1"/>
</dbReference>
<feature type="region of interest" description="Disordered" evidence="7">
    <location>
        <begin position="321"/>
        <end position="369"/>
    </location>
</feature>
<feature type="compositionally biased region" description="Polar residues" evidence="7">
    <location>
        <begin position="344"/>
        <end position="369"/>
    </location>
</feature>
<accession>A0A066RK58</accession>
<evidence type="ECO:0000256" key="5">
    <source>
        <dbReference type="NCBIfam" id="TIGR00065"/>
    </source>
</evidence>
<dbReference type="GO" id="GO:0000917">
    <property type="term" value="P:division septum assembly"/>
    <property type="evidence" value="ECO:0007669"/>
    <property type="project" value="UniProtKB-KW"/>
</dbReference>
<dbReference type="Pfam" id="PF12327">
    <property type="entry name" value="FtsZ_C"/>
    <property type="match status" value="1"/>
</dbReference>
<gene>
    <name evidence="4" type="primary">ftsZ</name>
    <name evidence="10" type="ORF">EA58_13775</name>
</gene>
<feature type="binding site" evidence="4">
    <location>
        <position position="143"/>
    </location>
    <ligand>
        <name>GTP</name>
        <dbReference type="ChEBI" id="CHEBI:37565"/>
    </ligand>
</feature>
<evidence type="ECO:0000256" key="4">
    <source>
        <dbReference type="HAMAP-Rule" id="MF_00909"/>
    </source>
</evidence>
<dbReference type="PANTHER" id="PTHR30314">
    <property type="entry name" value="CELL DIVISION PROTEIN FTSZ-RELATED"/>
    <property type="match status" value="1"/>
</dbReference>
<dbReference type="GO" id="GO:0051258">
    <property type="term" value="P:protein polymerization"/>
    <property type="evidence" value="ECO:0007669"/>
    <property type="project" value="UniProtKB-UniRule"/>
</dbReference>
<keyword evidence="2 4" id="KW-0547">Nucleotide-binding</keyword>
<dbReference type="SUPFAM" id="SSF52490">
    <property type="entry name" value="Tubulin nucleotide-binding domain-like"/>
    <property type="match status" value="1"/>
</dbReference>